<reference evidence="3" key="3">
    <citation type="journal article" date="2018" name="Mol. Plant Microbe Interact.">
        <title>Genome sequence resources for the wheat stripe rust pathogen (Puccinia striiformis f. sp. tritici) and the barley stripe rust pathogen (Puccinia striiformis f. sp. hordei).</title>
        <authorList>
            <person name="Xia C."/>
            <person name="Wang M."/>
            <person name="Yin C."/>
            <person name="Cornejo O.E."/>
            <person name="Hulbert S.H."/>
            <person name="Chen X."/>
        </authorList>
    </citation>
    <scope>NUCLEOTIDE SEQUENCE [LARGE SCALE GENOMIC DNA]</scope>
    <source>
        <strain evidence="3">93TX-2</strain>
    </source>
</reference>
<gene>
    <name evidence="2" type="ORF">PSHT_12541</name>
</gene>
<organism evidence="2 3">
    <name type="scientific">Puccinia striiformis</name>
    <dbReference type="NCBI Taxonomy" id="27350"/>
    <lineage>
        <taxon>Eukaryota</taxon>
        <taxon>Fungi</taxon>
        <taxon>Dikarya</taxon>
        <taxon>Basidiomycota</taxon>
        <taxon>Pucciniomycotina</taxon>
        <taxon>Pucciniomycetes</taxon>
        <taxon>Pucciniales</taxon>
        <taxon>Pucciniaceae</taxon>
        <taxon>Puccinia</taxon>
    </lineage>
</organism>
<dbReference type="VEuPathDB" id="FungiDB:PSTT_00187"/>
<proteinExistence type="predicted"/>
<reference evidence="3" key="2">
    <citation type="journal article" date="2018" name="BMC Genomics">
        <title>Genomic insights into host adaptation between the wheat stripe rust pathogen (Puccinia striiformis f. sp. tritici) and the barley stripe rust pathogen (Puccinia striiformis f. sp. hordei).</title>
        <authorList>
            <person name="Xia C."/>
            <person name="Wang M."/>
            <person name="Yin C."/>
            <person name="Cornejo O.E."/>
            <person name="Hulbert S.H."/>
            <person name="Chen X."/>
        </authorList>
    </citation>
    <scope>NUCLEOTIDE SEQUENCE [LARGE SCALE GENOMIC DNA]</scope>
    <source>
        <strain evidence="3">93TX-2</strain>
    </source>
</reference>
<name>A0A2S4UVW3_9BASI</name>
<reference evidence="2 3" key="1">
    <citation type="submission" date="2017-12" db="EMBL/GenBank/DDBJ databases">
        <title>Gene loss provides genomic basis for host adaptation in cereal stripe rust fungi.</title>
        <authorList>
            <person name="Xia C."/>
        </authorList>
    </citation>
    <scope>NUCLEOTIDE SEQUENCE [LARGE SCALE GENOMIC DNA]</scope>
    <source>
        <strain evidence="2 3">93TX-2</strain>
    </source>
</reference>
<dbReference type="VEuPathDB" id="FungiDB:PSHT_12541"/>
<feature type="region of interest" description="Disordered" evidence="1">
    <location>
        <begin position="44"/>
        <end position="77"/>
    </location>
</feature>
<evidence type="ECO:0000313" key="2">
    <source>
        <dbReference type="EMBL" id="POW01429.1"/>
    </source>
</evidence>
<evidence type="ECO:0000313" key="3">
    <source>
        <dbReference type="Proteomes" id="UP000238274"/>
    </source>
</evidence>
<sequence>MNYRHHMSVGAMFCAGYSGYHEAWRSDRIDVIPFLLPARLHRAEPGPSCEPTGWSRKPKDPGGHVESTRVTPAPETPVRYTNVQHREELTRCLQKFVHKNLWKITIFRHRFAQCYEKSLAPFERDKLRCDMSPFCAPGQYRNPRAATAQFVIRLTPTQKNRRHTHSPTHDCWSSKLKRLSAANRQGITGGLVSNSMNSITQTAKGALIAGGSYYLIHAHITNRTHLISTSLQDLSYQFNILSNPEDRAQINQLLLHPTPFQTQPLSERIKLNWNRSIINLTQKLIDSILMILPIDSSFS</sequence>
<dbReference type="Proteomes" id="UP000238274">
    <property type="component" value="Unassembled WGS sequence"/>
</dbReference>
<comment type="caution">
    <text evidence="2">The sequence shown here is derived from an EMBL/GenBank/DDBJ whole genome shotgun (WGS) entry which is preliminary data.</text>
</comment>
<evidence type="ECO:0000256" key="1">
    <source>
        <dbReference type="SAM" id="MobiDB-lite"/>
    </source>
</evidence>
<dbReference type="OrthoDB" id="2495920at2759"/>
<dbReference type="EMBL" id="PKSM01000232">
    <property type="protein sequence ID" value="POW01429.1"/>
    <property type="molecule type" value="Genomic_DNA"/>
</dbReference>
<accession>A0A2S4UVW3</accession>
<dbReference type="AlphaFoldDB" id="A0A2S4UVW3"/>
<feature type="compositionally biased region" description="Basic and acidic residues" evidence="1">
    <location>
        <begin position="57"/>
        <end position="67"/>
    </location>
</feature>
<keyword evidence="3" id="KW-1185">Reference proteome</keyword>
<protein>
    <submittedName>
        <fullName evidence="2">Uncharacterized protein</fullName>
    </submittedName>
</protein>